<evidence type="ECO:0000256" key="4">
    <source>
        <dbReference type="ARBA" id="ARBA00022692"/>
    </source>
</evidence>
<dbReference type="GeneID" id="93338580"/>
<keyword evidence="6" id="KW-0406">Ion transport</keyword>
<sequence>MVEKMKLVRVQGTMPQLNEFIGSCCMDGRFDLEPATRYMSESLGYGALNEENPHTAIRDQIETMAKEANMELHEGQQHSDPVDAEGRSYLSDLLEKIDDLCAERKVLLDQKKLCEDGIEQYSHFTGLKVNVDDILDCAHVKIRFGFLPTEGYNKLMNNYGDDPYILFTPCNQTKAGYWGVYMTPREHALETDGIFSMLYFEPVHVPGAAGSPAEIIEHFKENLDVVNKSVEDVNARIAALWQQNADKVQLLYNTACYYAAIYDLRRMAAVKGEHFFCVGWVPASEVDEVAGKARGIHGLRVTVDGPESAGKMTPPTKLKNPWWSRPFEFFVEMYGLPAYGETDVTGFVAITFTVLFGMMFGDVGQGIVLALFSTFMWKVKHNDLFHLMIPCGISSTIFGLVYGSLFGYEEALDPLYHALGMAGKPVSVMDSITGILMVAVYIGIVLVLAAMALNMYTHARHSEWGEFIFSPNGLVGMVTYLCGVDLASAYMGAVTFMPQVLAVVGMVVGLVLLLFAELLAPMVEGKPWKPAGGMGNYLMQSVFELLETVLSYLSNTISFLRVGAFVIVHASMMMVVFTLAGTPNNIVVVILGNLVVICLEALLSAIQGIRLEFYEMFSRCYKGGGRKFVAFDLKKAKA</sequence>
<dbReference type="AlphaFoldDB" id="A0A1T4XPC2"/>
<evidence type="ECO:0000256" key="5">
    <source>
        <dbReference type="ARBA" id="ARBA00022989"/>
    </source>
</evidence>
<dbReference type="GO" id="GO:0051117">
    <property type="term" value="F:ATPase binding"/>
    <property type="evidence" value="ECO:0007669"/>
    <property type="project" value="TreeGrafter"/>
</dbReference>
<evidence type="ECO:0000256" key="8">
    <source>
        <dbReference type="SAM" id="Phobius"/>
    </source>
</evidence>
<dbReference type="InterPro" id="IPR002490">
    <property type="entry name" value="V-ATPase_116kDa_su"/>
</dbReference>
<dbReference type="OrthoDB" id="9803814at2"/>
<keyword evidence="7 8" id="KW-0472">Membrane</keyword>
<dbReference type="Proteomes" id="UP000190286">
    <property type="component" value="Unassembled WGS sequence"/>
</dbReference>
<accession>A0A1T4XPC2</accession>
<feature type="transmembrane region" description="Helical" evidence="8">
    <location>
        <begin position="347"/>
        <end position="372"/>
    </location>
</feature>
<dbReference type="GO" id="GO:0046961">
    <property type="term" value="F:proton-transporting ATPase activity, rotational mechanism"/>
    <property type="evidence" value="ECO:0007669"/>
    <property type="project" value="InterPro"/>
</dbReference>
<dbReference type="Pfam" id="PF01496">
    <property type="entry name" value="V_ATPase_I"/>
    <property type="match status" value="1"/>
</dbReference>
<feature type="transmembrane region" description="Helical" evidence="8">
    <location>
        <begin position="500"/>
        <end position="520"/>
    </location>
</feature>
<feature type="transmembrane region" description="Helical" evidence="8">
    <location>
        <begin position="559"/>
        <end position="580"/>
    </location>
</feature>
<dbReference type="EMBL" id="FUYF01000013">
    <property type="protein sequence ID" value="SKA91424.1"/>
    <property type="molecule type" value="Genomic_DNA"/>
</dbReference>
<comment type="similarity">
    <text evidence="2">Belongs to the V-ATPase 116 kDa subunit family.</text>
</comment>
<evidence type="ECO:0000256" key="2">
    <source>
        <dbReference type="ARBA" id="ARBA00009904"/>
    </source>
</evidence>
<keyword evidence="3" id="KW-0813">Transport</keyword>
<dbReference type="STRING" id="745368.SAMN02745178_02131"/>
<dbReference type="GO" id="GO:0033179">
    <property type="term" value="C:proton-transporting V-type ATPase, V0 domain"/>
    <property type="evidence" value="ECO:0007669"/>
    <property type="project" value="InterPro"/>
</dbReference>
<reference evidence="9 10" key="1">
    <citation type="submission" date="2017-02" db="EMBL/GenBank/DDBJ databases">
        <authorList>
            <person name="Peterson S.W."/>
        </authorList>
    </citation>
    <scope>NUCLEOTIDE SEQUENCE [LARGE SCALE GENOMIC DNA]</scope>
    <source>
        <strain evidence="9 10">ATCC 27749</strain>
    </source>
</reference>
<feature type="transmembrane region" description="Helical" evidence="8">
    <location>
        <begin position="384"/>
        <end position="408"/>
    </location>
</feature>
<keyword evidence="4 8" id="KW-0812">Transmembrane</keyword>
<organism evidence="9 10">
    <name type="scientific">Gemmiger formicilis</name>
    <dbReference type="NCBI Taxonomy" id="745368"/>
    <lineage>
        <taxon>Bacteria</taxon>
        <taxon>Bacillati</taxon>
        <taxon>Bacillota</taxon>
        <taxon>Clostridia</taxon>
        <taxon>Eubacteriales</taxon>
        <taxon>Gemmiger</taxon>
    </lineage>
</organism>
<feature type="transmembrane region" description="Helical" evidence="8">
    <location>
        <begin position="428"/>
        <end position="453"/>
    </location>
</feature>
<dbReference type="PANTHER" id="PTHR11629:SF63">
    <property type="entry name" value="V-TYPE PROTON ATPASE SUBUNIT A"/>
    <property type="match status" value="1"/>
</dbReference>
<evidence type="ECO:0000313" key="10">
    <source>
        <dbReference type="Proteomes" id="UP000190286"/>
    </source>
</evidence>
<comment type="subcellular location">
    <subcellularLocation>
        <location evidence="1">Membrane</location>
        <topology evidence="1">Multi-pass membrane protein</topology>
    </subcellularLocation>
</comment>
<evidence type="ECO:0000256" key="6">
    <source>
        <dbReference type="ARBA" id="ARBA00023065"/>
    </source>
</evidence>
<evidence type="ECO:0000313" key="9">
    <source>
        <dbReference type="EMBL" id="SKA91424.1"/>
    </source>
</evidence>
<evidence type="ECO:0000256" key="1">
    <source>
        <dbReference type="ARBA" id="ARBA00004141"/>
    </source>
</evidence>
<dbReference type="RefSeq" id="WP_078784998.1">
    <property type="nucleotide sequence ID" value="NZ_FUYF01000013.1"/>
</dbReference>
<dbReference type="GO" id="GO:0016471">
    <property type="term" value="C:vacuolar proton-transporting V-type ATPase complex"/>
    <property type="evidence" value="ECO:0007669"/>
    <property type="project" value="TreeGrafter"/>
</dbReference>
<keyword evidence="10" id="KW-1185">Reference proteome</keyword>
<gene>
    <name evidence="9" type="ORF">SAMN02745178_02131</name>
</gene>
<feature type="transmembrane region" description="Helical" evidence="8">
    <location>
        <begin position="586"/>
        <end position="606"/>
    </location>
</feature>
<dbReference type="PANTHER" id="PTHR11629">
    <property type="entry name" value="VACUOLAR PROTON ATPASES"/>
    <property type="match status" value="1"/>
</dbReference>
<evidence type="ECO:0000256" key="7">
    <source>
        <dbReference type="ARBA" id="ARBA00023136"/>
    </source>
</evidence>
<keyword evidence="5 8" id="KW-1133">Transmembrane helix</keyword>
<proteinExistence type="inferred from homology"/>
<evidence type="ECO:0000256" key="3">
    <source>
        <dbReference type="ARBA" id="ARBA00022448"/>
    </source>
</evidence>
<dbReference type="GO" id="GO:0007035">
    <property type="term" value="P:vacuolar acidification"/>
    <property type="evidence" value="ECO:0007669"/>
    <property type="project" value="TreeGrafter"/>
</dbReference>
<name>A0A1T4XPC2_9FIRM</name>
<protein>
    <submittedName>
        <fullName evidence="9">V/A-type H+-transporting ATPase subunit I</fullName>
    </submittedName>
</protein>